<dbReference type="InterPro" id="IPR036390">
    <property type="entry name" value="WH_DNA-bd_sf"/>
</dbReference>
<evidence type="ECO:0000256" key="2">
    <source>
        <dbReference type="ARBA" id="ARBA00023015"/>
    </source>
</evidence>
<evidence type="ECO:0000256" key="1">
    <source>
        <dbReference type="ARBA" id="ARBA00011738"/>
    </source>
</evidence>
<proteinExistence type="inferred from homology"/>
<evidence type="ECO:0000256" key="3">
    <source>
        <dbReference type="ARBA" id="ARBA00023125"/>
    </source>
</evidence>
<evidence type="ECO:0000313" key="9">
    <source>
        <dbReference type="Proteomes" id="UP001304683"/>
    </source>
</evidence>
<dbReference type="InterPro" id="IPR010078">
    <property type="entry name" value="PurR_Bsub"/>
</dbReference>
<dbReference type="Proteomes" id="UP001304683">
    <property type="component" value="Chromosome"/>
</dbReference>
<evidence type="ECO:0000256" key="5">
    <source>
        <dbReference type="ARBA" id="ARBA00049656"/>
    </source>
</evidence>
<dbReference type="Pfam" id="PF00156">
    <property type="entry name" value="Pribosyltran"/>
    <property type="match status" value="1"/>
</dbReference>
<evidence type="ECO:0000259" key="6">
    <source>
        <dbReference type="Pfam" id="PF00156"/>
    </source>
</evidence>
<dbReference type="InterPro" id="IPR029057">
    <property type="entry name" value="PRTase-like"/>
</dbReference>
<name>A0ABZ0QQW6_9FIRM</name>
<dbReference type="PANTHER" id="PTHR43864:SF2">
    <property type="entry name" value="PUR OPERON REPRESSOR"/>
    <property type="match status" value="1"/>
</dbReference>
<dbReference type="Pfam" id="PF09182">
    <property type="entry name" value="PuR_N"/>
    <property type="match status" value="1"/>
</dbReference>
<dbReference type="NCBIfam" id="TIGR01743">
    <property type="entry name" value="purR_Bsub"/>
    <property type="match status" value="1"/>
</dbReference>
<gene>
    <name evidence="8" type="primary">purR</name>
    <name evidence="8" type="ORF">Q5761_00220</name>
</gene>
<dbReference type="Gene3D" id="1.10.10.10">
    <property type="entry name" value="Winged helix-like DNA-binding domain superfamily/Winged helix DNA-binding domain"/>
    <property type="match status" value="1"/>
</dbReference>
<feature type="domain" description="Bacterial purine repressor N-terminal" evidence="7">
    <location>
        <begin position="5"/>
        <end position="74"/>
    </location>
</feature>
<protein>
    <submittedName>
        <fullName evidence="8">Pur operon repressor</fullName>
    </submittedName>
</protein>
<dbReference type="SUPFAM" id="SSF53271">
    <property type="entry name" value="PRTase-like"/>
    <property type="match status" value="1"/>
</dbReference>
<evidence type="ECO:0000259" key="7">
    <source>
        <dbReference type="Pfam" id="PF09182"/>
    </source>
</evidence>
<dbReference type="InterPro" id="IPR000836">
    <property type="entry name" value="PRTase_dom"/>
</dbReference>
<dbReference type="EMBL" id="CP132508">
    <property type="protein sequence ID" value="WPD19142.1"/>
    <property type="molecule type" value="Genomic_DNA"/>
</dbReference>
<dbReference type="InterPro" id="IPR036388">
    <property type="entry name" value="WH-like_DNA-bd_sf"/>
</dbReference>
<dbReference type="RefSeq" id="WP_135224648.1">
    <property type="nucleotide sequence ID" value="NZ_CP132508.1"/>
</dbReference>
<dbReference type="PANTHER" id="PTHR43864">
    <property type="entry name" value="HYPOXANTHINE/GUANINE PHOSPHORIBOSYLTRANSFERASE"/>
    <property type="match status" value="1"/>
</dbReference>
<dbReference type="InterPro" id="IPR050118">
    <property type="entry name" value="Pur/Pyrimidine_PRTase"/>
</dbReference>
<dbReference type="CDD" id="cd06223">
    <property type="entry name" value="PRTases_typeI"/>
    <property type="match status" value="1"/>
</dbReference>
<keyword evidence="9" id="KW-1185">Reference proteome</keyword>
<sequence>MAKLRRSERIAALVKLLADRPGHLWSLGQFAERFAAAKSTISDDLALIKAVLDQEGLGTIRTYPGVAGGVTYEPRVSEEAARQLAEELAAALRDPQRVLPGGFLYMTDLLFAPTWAERLGALFATRFRAEEPDLVATVETKGIPLGLMTARALGRPLVLLRRDSRVTEGPSVSINYVSGSSQRIATMSVPRRAVPQGARVLLVDDFMKGGGTARGMMDLMREVGARVVGLGVVIATAEPARKLVDDYFAVVVLEGVDTVRRQVRVRPSLGR</sequence>
<reference evidence="8 9" key="1">
    <citation type="submission" date="2023-08" db="EMBL/GenBank/DDBJ databases">
        <title>Genome sequence of Thermaerobacter compostii strain Ins1, a spore-forming filamentous bacterium isolated from a deep geothermal reservoir.</title>
        <authorList>
            <person name="Bregnard D."/>
            <person name="Gonzalez D."/>
            <person name="Junier P."/>
        </authorList>
    </citation>
    <scope>NUCLEOTIDE SEQUENCE [LARGE SCALE GENOMIC DNA]</scope>
    <source>
        <strain evidence="8 9">Ins1</strain>
    </source>
</reference>
<keyword evidence="4" id="KW-0804">Transcription</keyword>
<evidence type="ECO:0000256" key="4">
    <source>
        <dbReference type="ARBA" id="ARBA00023163"/>
    </source>
</evidence>
<accession>A0ABZ0QQW6</accession>
<keyword evidence="2" id="KW-0805">Transcription regulation</keyword>
<keyword evidence="3" id="KW-0238">DNA-binding</keyword>
<dbReference type="SUPFAM" id="SSF46785">
    <property type="entry name" value="Winged helix' DNA-binding domain"/>
    <property type="match status" value="1"/>
</dbReference>
<evidence type="ECO:0000313" key="8">
    <source>
        <dbReference type="EMBL" id="WPD19142.1"/>
    </source>
</evidence>
<feature type="domain" description="Phosphoribosyltransferase" evidence="6">
    <location>
        <begin position="118"/>
        <end position="256"/>
    </location>
</feature>
<dbReference type="InterPro" id="IPR015265">
    <property type="entry name" value="PuR_N"/>
</dbReference>
<comment type="subunit">
    <text evidence="1">Homodimer.</text>
</comment>
<comment type="similarity">
    <text evidence="5">Belongs to the purine/pyrimidine phosphoribosyltransferase family. PurR subfamily.</text>
</comment>
<dbReference type="Gene3D" id="3.40.50.2020">
    <property type="match status" value="1"/>
</dbReference>
<organism evidence="8 9">
    <name type="scientific">Thermaerobacter composti</name>
    <dbReference type="NCBI Taxonomy" id="554949"/>
    <lineage>
        <taxon>Bacteria</taxon>
        <taxon>Bacillati</taxon>
        <taxon>Bacillota</taxon>
        <taxon>Clostridia</taxon>
        <taxon>Eubacteriales</taxon>
        <taxon>Clostridiales Family XVII. Incertae Sedis</taxon>
        <taxon>Thermaerobacter</taxon>
    </lineage>
</organism>